<comment type="caution">
    <text evidence="1">The sequence shown here is derived from an EMBL/GenBank/DDBJ whole genome shotgun (WGS) entry which is preliminary data.</text>
</comment>
<organism evidence="1 2">
    <name type="scientific">Paraburkholderia caffeinilytica</name>
    <dbReference type="NCBI Taxonomy" id="1761016"/>
    <lineage>
        <taxon>Bacteria</taxon>
        <taxon>Pseudomonadati</taxon>
        <taxon>Pseudomonadota</taxon>
        <taxon>Betaproteobacteria</taxon>
        <taxon>Burkholderiales</taxon>
        <taxon>Burkholderiaceae</taxon>
        <taxon>Paraburkholderia</taxon>
    </lineage>
</organism>
<evidence type="ECO:0000313" key="2">
    <source>
        <dbReference type="Proteomes" id="UP000602004"/>
    </source>
</evidence>
<dbReference type="RefSeq" id="WP_115783273.1">
    <property type="nucleotide sequence ID" value="NZ_BMHL01000024.1"/>
</dbReference>
<evidence type="ECO:0000313" key="1">
    <source>
        <dbReference type="EMBL" id="GGC72941.1"/>
    </source>
</evidence>
<name>A0ABQ1NDM6_9BURK</name>
<dbReference type="Proteomes" id="UP000602004">
    <property type="component" value="Unassembled WGS sequence"/>
</dbReference>
<dbReference type="EMBL" id="BMHL01000024">
    <property type="protein sequence ID" value="GGC72941.1"/>
    <property type="molecule type" value="Genomic_DNA"/>
</dbReference>
<accession>A0ABQ1NDM6</accession>
<gene>
    <name evidence="1" type="ORF">GCM10011400_71340</name>
</gene>
<protein>
    <submittedName>
        <fullName evidence="1">Uncharacterized protein</fullName>
    </submittedName>
</protein>
<keyword evidence="2" id="KW-1185">Reference proteome</keyword>
<proteinExistence type="predicted"/>
<reference evidence="2" key="1">
    <citation type="journal article" date="2019" name="Int. J. Syst. Evol. Microbiol.">
        <title>The Global Catalogue of Microorganisms (GCM) 10K type strain sequencing project: providing services to taxonomists for standard genome sequencing and annotation.</title>
        <authorList>
            <consortium name="The Broad Institute Genomics Platform"/>
            <consortium name="The Broad Institute Genome Sequencing Center for Infectious Disease"/>
            <person name="Wu L."/>
            <person name="Ma J."/>
        </authorList>
    </citation>
    <scope>NUCLEOTIDE SEQUENCE [LARGE SCALE GENOMIC DNA]</scope>
    <source>
        <strain evidence="2">CGMCC 1.15103</strain>
    </source>
</reference>
<sequence>MPKFACRCGHVINLSGGTTDSEWALVPERTIDEIGGALNEGKVLSDEVFYDTIMENGITAYRCPACGRLHLEEAGRNKFVTYVKEVIS</sequence>